<dbReference type="OrthoDB" id="9936265at2759"/>
<keyword evidence="11" id="KW-1185">Reference proteome</keyword>
<evidence type="ECO:0000259" key="9">
    <source>
        <dbReference type="PROSITE" id="PS50853"/>
    </source>
</evidence>
<dbReference type="SUPFAM" id="SSF48726">
    <property type="entry name" value="Immunoglobulin"/>
    <property type="match status" value="5"/>
</dbReference>
<dbReference type="FunFam" id="2.60.40.10:FF:000029">
    <property type="entry name" value="Myomesin 1"/>
    <property type="match status" value="2"/>
</dbReference>
<proteinExistence type="predicted"/>
<dbReference type="PRINTS" id="PR00014">
    <property type="entry name" value="FNTYPEIII"/>
</dbReference>
<dbReference type="FunFam" id="2.60.40.10:FF:000197">
    <property type="entry name" value="Myomesin 1"/>
    <property type="match status" value="1"/>
</dbReference>
<keyword evidence="4" id="KW-0677">Repeat</keyword>
<dbReference type="CDD" id="cd00063">
    <property type="entry name" value="FN3"/>
    <property type="match status" value="5"/>
</dbReference>
<accession>A0A9D3PZ05</accession>
<keyword evidence="2" id="KW-0787">Thick filament</keyword>
<comment type="caution">
    <text evidence="10">The sequence shown here is derived from an EMBL/GenBank/DDBJ whole genome shotgun (WGS) entry which is preliminary data.</text>
</comment>
<feature type="domain" description="Fibronectin type-III" evidence="9">
    <location>
        <begin position="470"/>
        <end position="567"/>
    </location>
</feature>
<dbReference type="InterPro" id="IPR003599">
    <property type="entry name" value="Ig_sub"/>
</dbReference>
<dbReference type="InterPro" id="IPR050964">
    <property type="entry name" value="Striated_Muscle_Regulatory"/>
</dbReference>
<evidence type="ECO:0000256" key="7">
    <source>
        <dbReference type="SAM" id="MobiDB-lite"/>
    </source>
</evidence>
<evidence type="ECO:0000256" key="2">
    <source>
        <dbReference type="ARBA" id="ARBA00022433"/>
    </source>
</evidence>
<dbReference type="GO" id="GO:0005737">
    <property type="term" value="C:cytoplasm"/>
    <property type="evidence" value="ECO:0007669"/>
    <property type="project" value="UniProtKB-SubCell"/>
</dbReference>
<keyword evidence="5" id="KW-0514">Muscle protein</keyword>
<sequence length="1398" mass="157608">MATKTVTFRCQEEQEHQMAHSMRLSAQIKKRKFQSSDEEASYSEFYPIIPGDLISAKELLDFGKSPRHRTWQVLKQTMAADEEWQRSKWTLFGNEAEKVEVEVIRNQHIIRTRADRMALRQQAEKRARVHLKFLEDLSLKPPDFPVPLHCHTVWEGMGVKLSCTVQGCPTPHVTWYKDGIPLKKFHHPWNYRLQQTYGLNVLEIRRCSVEDAGEYKVVARKHTGRGHHLCHSDGELIPGLLGWDGVLLEPKCDSLTLLGFSSALLPFQQDVAWFLDGVPLRESSRVQLQSSLSSSSLTVRGMHKEQEGVYTVRLRTLEGVQEHSAYIYVRDGSSEVVGAPGSPLEVQCRDVNRDYVFLSWKPPSADGASPVQGYCVERCEIGVGEWVRCNEVLQKLCHYPLQGLKENTMYQFRVRAVNQAGAGRPSKPSDPVLTSDPAEPGRTMVVKVDRGREIIITKDQLESQIRVPFPPTDVHASEVTDTYAVVSWTEPEPRGKEPLTFYVERSIAGRNSWQLASMDMVVSSPRFAVFDLLKGTSYRFRIRSVNKYGVSEASEPSEPVSLGAPQAPPGPAHGILAIPDTDSSVLLTWVEPKSKEGVLGYYLYSCEAGTSDWNTVNNKPITGTRFTVHGLSAQKQYVFRVKSVSRAGTSEYSEETPPILVKAAIGTPSSPSAIALLNCTGTEMVIGWKAPARSGGDSVRGYYLDQMDTTLEAWHEVNIKPIKERIYKVSNLLEGHYYQFRVIAANVVGIGKPSEPSQAFLCKEWTMPEPGCPYDLECREVRGTSLVLLWERPLYEGRSPVTGYLVEIGGEDEKEGWTLLTQEPITDTHLKVSSLKAGKTYRLRVTAVNEAGVGMPSLPSEPITAQTKPGTKDIEIGVDDDGFIFLAYESQQMSQGSQFLWAKNYRDAIDAGRARVETSKNRSTLTFTNPSEEDLGLYTVAISDNPEDSSSFNFTAEDLERMMELSWQVRNPLIALRYPWQVEVMEKGEVRFWLQTESLSASAELHLILNDREISSTPARKINFNKAEGLVEILFETLSQADEGSYTAQLRDGRAKNQFTLVFVDEKFRQTLAKSQAKRADWKRKAGPHFLEFLSWTVTEECHLIFRCKVTNVNKDSKLKWFKDGAEITQAVYDQQSGVSTYTVEQVTKREAGVYRAVVSDSRGEDVTTLELVDNEFEKVQQHLSKQCALSAGPMEIQCTAEGFKLYCSLKYYLSYMKTAWFFKEKRIDQEERTKVGSSMQKVWIEIFNPTENDKGKYTLEMFDGQETHKRTLDLSGQVFADALLEYQRLKQVALAERNRARVTKGLPDVVAIMENKSLCLTCFSEGDPAPEMFWLKNERELASSNQYSITHDHKCTTLTINNVTTEDSGNYSVFVRNKYGGQTVNVTVSVYKHGCSG</sequence>
<feature type="domain" description="Fibronectin type-III" evidence="9">
    <location>
        <begin position="772"/>
        <end position="870"/>
    </location>
</feature>
<feature type="domain" description="Fibronectin type-III" evidence="9">
    <location>
        <begin position="670"/>
        <end position="765"/>
    </location>
</feature>
<dbReference type="InterPro" id="IPR003961">
    <property type="entry name" value="FN3_dom"/>
</dbReference>
<dbReference type="InterPro" id="IPR036179">
    <property type="entry name" value="Ig-like_dom_sf"/>
</dbReference>
<comment type="subcellular location">
    <subcellularLocation>
        <location evidence="1">Cytoplasm</location>
    </subcellularLocation>
</comment>
<dbReference type="GO" id="GO:0005198">
    <property type="term" value="F:structural molecule activity"/>
    <property type="evidence" value="ECO:0007669"/>
    <property type="project" value="UniProtKB-ARBA"/>
</dbReference>
<evidence type="ECO:0000313" key="11">
    <source>
        <dbReference type="Proteomes" id="UP001046870"/>
    </source>
</evidence>
<feature type="domain" description="Ig-like" evidence="8">
    <location>
        <begin position="1088"/>
        <end position="1168"/>
    </location>
</feature>
<dbReference type="InterPro" id="IPR007110">
    <property type="entry name" value="Ig-like_dom"/>
</dbReference>
<dbReference type="FunFam" id="2.60.40.10:FF:000192">
    <property type="entry name" value="Myomesin 1"/>
    <property type="match status" value="1"/>
</dbReference>
<dbReference type="Pfam" id="PF07679">
    <property type="entry name" value="I-set"/>
    <property type="match status" value="4"/>
</dbReference>
<feature type="domain" description="Fibronectin type-III" evidence="9">
    <location>
        <begin position="568"/>
        <end position="664"/>
    </location>
</feature>
<feature type="domain" description="Ig-like" evidence="8">
    <location>
        <begin position="1315"/>
        <end position="1390"/>
    </location>
</feature>
<name>A0A9D3PZ05_MEGAT</name>
<dbReference type="FunFam" id="2.60.40.10:FF:000107">
    <property type="entry name" value="Myosin, light chain kinase a"/>
    <property type="match status" value="1"/>
</dbReference>
<dbReference type="Pfam" id="PF00041">
    <property type="entry name" value="fn3"/>
    <property type="match status" value="5"/>
</dbReference>
<keyword evidence="6" id="KW-0393">Immunoglobulin domain</keyword>
<dbReference type="EMBL" id="JAFDVH010000010">
    <property type="protein sequence ID" value="KAG7469064.1"/>
    <property type="molecule type" value="Genomic_DNA"/>
</dbReference>
<dbReference type="SMART" id="SM00409">
    <property type="entry name" value="IG"/>
    <property type="match status" value="6"/>
</dbReference>
<dbReference type="GO" id="GO:0055013">
    <property type="term" value="P:cardiac muscle cell development"/>
    <property type="evidence" value="ECO:0007669"/>
    <property type="project" value="UniProtKB-ARBA"/>
</dbReference>
<evidence type="ECO:0008006" key="12">
    <source>
        <dbReference type="Google" id="ProtNLM"/>
    </source>
</evidence>
<dbReference type="FunFam" id="2.60.40.10:FF:000069">
    <property type="entry name" value="Alpha-protein kinase 3"/>
    <property type="match status" value="1"/>
</dbReference>
<protein>
    <recommendedName>
        <fullName evidence="12">Myomesin 3</fullName>
    </recommendedName>
</protein>
<dbReference type="FunFam" id="2.60.40.10:FF:002172">
    <property type="entry name" value="Myomesin 1a (skelemin)"/>
    <property type="match status" value="1"/>
</dbReference>
<feature type="domain" description="Fibronectin type-III" evidence="9">
    <location>
        <begin position="342"/>
        <end position="437"/>
    </location>
</feature>
<dbReference type="SMART" id="SM00408">
    <property type="entry name" value="IGc2"/>
    <property type="match status" value="3"/>
</dbReference>
<dbReference type="Proteomes" id="UP001046870">
    <property type="component" value="Chromosome 10"/>
</dbReference>
<organism evidence="10 11">
    <name type="scientific">Megalops atlanticus</name>
    <name type="common">Tarpon</name>
    <name type="synonym">Clupea gigantea</name>
    <dbReference type="NCBI Taxonomy" id="7932"/>
    <lineage>
        <taxon>Eukaryota</taxon>
        <taxon>Metazoa</taxon>
        <taxon>Chordata</taxon>
        <taxon>Craniata</taxon>
        <taxon>Vertebrata</taxon>
        <taxon>Euteleostomi</taxon>
        <taxon>Actinopterygii</taxon>
        <taxon>Neopterygii</taxon>
        <taxon>Teleostei</taxon>
        <taxon>Elopiformes</taxon>
        <taxon>Megalopidae</taxon>
        <taxon>Megalops</taxon>
    </lineage>
</organism>
<dbReference type="InterPro" id="IPR003598">
    <property type="entry name" value="Ig_sub2"/>
</dbReference>
<keyword evidence="3" id="KW-0963">Cytoplasm</keyword>
<evidence type="ECO:0000256" key="1">
    <source>
        <dbReference type="ARBA" id="ARBA00004496"/>
    </source>
</evidence>
<dbReference type="GO" id="GO:0003007">
    <property type="term" value="P:heart morphogenesis"/>
    <property type="evidence" value="ECO:0007669"/>
    <property type="project" value="UniProtKB-ARBA"/>
</dbReference>
<reference evidence="10" key="1">
    <citation type="submission" date="2021-01" db="EMBL/GenBank/DDBJ databases">
        <authorList>
            <person name="Zahm M."/>
            <person name="Roques C."/>
            <person name="Cabau C."/>
            <person name="Klopp C."/>
            <person name="Donnadieu C."/>
            <person name="Jouanno E."/>
            <person name="Lampietro C."/>
            <person name="Louis A."/>
            <person name="Herpin A."/>
            <person name="Echchiki A."/>
            <person name="Berthelot C."/>
            <person name="Parey E."/>
            <person name="Roest-Crollius H."/>
            <person name="Braasch I."/>
            <person name="Postlethwait J."/>
            <person name="Bobe J."/>
            <person name="Montfort J."/>
            <person name="Bouchez O."/>
            <person name="Begum T."/>
            <person name="Mejri S."/>
            <person name="Adams A."/>
            <person name="Chen W.-J."/>
            <person name="Guiguen Y."/>
        </authorList>
    </citation>
    <scope>NUCLEOTIDE SEQUENCE</scope>
    <source>
        <strain evidence="10">YG-15Mar2019-1</strain>
        <tissue evidence="10">Brain</tissue>
    </source>
</reference>
<feature type="domain" description="Ig-like" evidence="8">
    <location>
        <begin position="142"/>
        <end position="215"/>
    </location>
</feature>
<dbReference type="PANTHER" id="PTHR13817:SF89">
    <property type="entry name" value="MYOMESIN-3"/>
    <property type="match status" value="1"/>
</dbReference>
<dbReference type="SMART" id="SM00060">
    <property type="entry name" value="FN3"/>
    <property type="match status" value="5"/>
</dbReference>
<dbReference type="GO" id="GO:0032982">
    <property type="term" value="C:myosin filament"/>
    <property type="evidence" value="ECO:0007669"/>
    <property type="project" value="UniProtKB-KW"/>
</dbReference>
<dbReference type="PROSITE" id="PS50835">
    <property type="entry name" value="IG_LIKE"/>
    <property type="match status" value="3"/>
</dbReference>
<dbReference type="Gene3D" id="2.60.40.10">
    <property type="entry name" value="Immunoglobulins"/>
    <property type="match status" value="12"/>
</dbReference>
<dbReference type="PANTHER" id="PTHR13817">
    <property type="entry name" value="TITIN"/>
    <property type="match status" value="1"/>
</dbReference>
<feature type="region of interest" description="Disordered" evidence="7">
    <location>
        <begin position="420"/>
        <end position="440"/>
    </location>
</feature>
<dbReference type="FunFam" id="2.60.40.10:FF:000233">
    <property type="entry name" value="Myomesin 1"/>
    <property type="match status" value="1"/>
</dbReference>
<dbReference type="InterPro" id="IPR036116">
    <property type="entry name" value="FN3_sf"/>
</dbReference>
<evidence type="ECO:0000256" key="4">
    <source>
        <dbReference type="ARBA" id="ARBA00022737"/>
    </source>
</evidence>
<dbReference type="FunFam" id="2.60.40.10:FF:000179">
    <property type="entry name" value="Myomesin 2"/>
    <property type="match status" value="1"/>
</dbReference>
<evidence type="ECO:0000256" key="6">
    <source>
        <dbReference type="ARBA" id="ARBA00023319"/>
    </source>
</evidence>
<evidence type="ECO:0000256" key="5">
    <source>
        <dbReference type="ARBA" id="ARBA00023179"/>
    </source>
</evidence>
<dbReference type="InterPro" id="IPR013783">
    <property type="entry name" value="Ig-like_fold"/>
</dbReference>
<evidence type="ECO:0000259" key="8">
    <source>
        <dbReference type="PROSITE" id="PS50835"/>
    </source>
</evidence>
<dbReference type="SUPFAM" id="SSF49265">
    <property type="entry name" value="Fibronectin type III"/>
    <property type="match status" value="3"/>
</dbReference>
<gene>
    <name evidence="10" type="ORF">MATL_G00124840</name>
</gene>
<evidence type="ECO:0000256" key="3">
    <source>
        <dbReference type="ARBA" id="ARBA00022490"/>
    </source>
</evidence>
<dbReference type="PROSITE" id="PS50853">
    <property type="entry name" value="FN3"/>
    <property type="match status" value="5"/>
</dbReference>
<dbReference type="InterPro" id="IPR013098">
    <property type="entry name" value="Ig_I-set"/>
</dbReference>
<evidence type="ECO:0000313" key="10">
    <source>
        <dbReference type="EMBL" id="KAG7469064.1"/>
    </source>
</evidence>